<gene>
    <name evidence="2" type="ORF">GCM10007301_51420</name>
</gene>
<evidence type="ECO:0000313" key="2">
    <source>
        <dbReference type="EMBL" id="GGF85250.1"/>
    </source>
</evidence>
<keyword evidence="3" id="KW-1185">Reference proteome</keyword>
<organism evidence="2 3">
    <name type="scientific">Azorhizobium oxalatiphilum</name>
    <dbReference type="NCBI Taxonomy" id="980631"/>
    <lineage>
        <taxon>Bacteria</taxon>
        <taxon>Pseudomonadati</taxon>
        <taxon>Pseudomonadota</taxon>
        <taxon>Alphaproteobacteria</taxon>
        <taxon>Hyphomicrobiales</taxon>
        <taxon>Xanthobacteraceae</taxon>
        <taxon>Azorhizobium</taxon>
    </lineage>
</organism>
<dbReference type="InterPro" id="IPR011322">
    <property type="entry name" value="N-reg_PII-like_a/b"/>
</dbReference>
<comment type="similarity">
    <text evidence="1">Belongs to the CutA family.</text>
</comment>
<evidence type="ECO:0000313" key="3">
    <source>
        <dbReference type="Proteomes" id="UP000606044"/>
    </source>
</evidence>
<dbReference type="GO" id="GO:0010038">
    <property type="term" value="P:response to metal ion"/>
    <property type="evidence" value="ECO:0007669"/>
    <property type="project" value="InterPro"/>
</dbReference>
<dbReference type="Proteomes" id="UP000606044">
    <property type="component" value="Unassembled WGS sequence"/>
</dbReference>
<dbReference type="Gene3D" id="3.30.70.120">
    <property type="match status" value="1"/>
</dbReference>
<dbReference type="EMBL" id="BMCT01000010">
    <property type="protein sequence ID" value="GGF85250.1"/>
    <property type="molecule type" value="Genomic_DNA"/>
</dbReference>
<dbReference type="Pfam" id="PF03091">
    <property type="entry name" value="CutA1"/>
    <property type="match status" value="1"/>
</dbReference>
<dbReference type="InterPro" id="IPR004323">
    <property type="entry name" value="Ion_tolerance_CutA"/>
</dbReference>
<dbReference type="RefSeq" id="WP_188583723.1">
    <property type="nucleotide sequence ID" value="NZ_BMCT01000010.1"/>
</dbReference>
<accession>A0A917CDZ2</accession>
<dbReference type="PANTHER" id="PTHR23419:SF8">
    <property type="entry name" value="FI09726P"/>
    <property type="match status" value="1"/>
</dbReference>
<evidence type="ECO:0008006" key="4">
    <source>
        <dbReference type="Google" id="ProtNLM"/>
    </source>
</evidence>
<dbReference type="InterPro" id="IPR015867">
    <property type="entry name" value="N-reg_PII/ATP_PRibTrfase_C"/>
</dbReference>
<dbReference type="GO" id="GO:0005507">
    <property type="term" value="F:copper ion binding"/>
    <property type="evidence" value="ECO:0007669"/>
    <property type="project" value="TreeGrafter"/>
</dbReference>
<name>A0A917CDZ2_9HYPH</name>
<dbReference type="AlphaFoldDB" id="A0A917CDZ2"/>
<protein>
    <recommendedName>
        <fullName evidence="4">Divalent-cation tolerance protein CutA</fullName>
    </recommendedName>
</protein>
<dbReference type="PANTHER" id="PTHR23419">
    <property type="entry name" value="DIVALENT CATION TOLERANCE CUTA-RELATED"/>
    <property type="match status" value="1"/>
</dbReference>
<reference evidence="2" key="1">
    <citation type="journal article" date="2014" name="Int. J. Syst. Evol. Microbiol.">
        <title>Complete genome sequence of Corynebacterium casei LMG S-19264T (=DSM 44701T), isolated from a smear-ripened cheese.</title>
        <authorList>
            <consortium name="US DOE Joint Genome Institute (JGI-PGF)"/>
            <person name="Walter F."/>
            <person name="Albersmeier A."/>
            <person name="Kalinowski J."/>
            <person name="Ruckert C."/>
        </authorList>
    </citation>
    <scope>NUCLEOTIDE SEQUENCE</scope>
    <source>
        <strain evidence="2">CCM 7897</strain>
    </source>
</reference>
<evidence type="ECO:0000256" key="1">
    <source>
        <dbReference type="ARBA" id="ARBA00010169"/>
    </source>
</evidence>
<dbReference type="SUPFAM" id="SSF54913">
    <property type="entry name" value="GlnB-like"/>
    <property type="match status" value="1"/>
</dbReference>
<proteinExistence type="inferred from homology"/>
<reference evidence="2" key="2">
    <citation type="submission" date="2020-09" db="EMBL/GenBank/DDBJ databases">
        <authorList>
            <person name="Sun Q."/>
            <person name="Sedlacek I."/>
        </authorList>
    </citation>
    <scope>NUCLEOTIDE SEQUENCE</scope>
    <source>
        <strain evidence="2">CCM 7897</strain>
    </source>
</reference>
<sequence length="108" mass="11566">MVMRVVYATYPSLAQAEAAGRRIVGARLAACANILPSMVSIYQWEGAMERAEEVVLLLKTTPELASGVVEAVRADHPYEVPAVFILPVEGGNPAFLDWIAAETVAHSA</sequence>
<comment type="caution">
    <text evidence="2">The sequence shown here is derived from an EMBL/GenBank/DDBJ whole genome shotgun (WGS) entry which is preliminary data.</text>
</comment>